<evidence type="ECO:0000256" key="1">
    <source>
        <dbReference type="ARBA" id="ARBA00022723"/>
    </source>
</evidence>
<dbReference type="EMBL" id="JAQJZL010000015">
    <property type="protein sequence ID" value="KAJ6026614.1"/>
    <property type="molecule type" value="Genomic_DNA"/>
</dbReference>
<evidence type="ECO:0000256" key="6">
    <source>
        <dbReference type="ARBA" id="ARBA00023242"/>
    </source>
</evidence>
<protein>
    <recommendedName>
        <fullName evidence="7">Zn(2)-C6 fungal-type domain-containing protein</fullName>
    </recommendedName>
</protein>
<organism evidence="8 9">
    <name type="scientific">Penicillium canescens</name>
    <dbReference type="NCBI Taxonomy" id="5083"/>
    <lineage>
        <taxon>Eukaryota</taxon>
        <taxon>Fungi</taxon>
        <taxon>Dikarya</taxon>
        <taxon>Ascomycota</taxon>
        <taxon>Pezizomycotina</taxon>
        <taxon>Eurotiomycetes</taxon>
        <taxon>Eurotiomycetidae</taxon>
        <taxon>Eurotiales</taxon>
        <taxon>Aspergillaceae</taxon>
        <taxon>Penicillium</taxon>
    </lineage>
</organism>
<dbReference type="CDD" id="cd00067">
    <property type="entry name" value="GAL4"/>
    <property type="match status" value="1"/>
</dbReference>
<dbReference type="PANTHER" id="PTHR36206">
    <property type="entry name" value="ASPERCRYPTIN BIOSYNTHESIS CLUSTER-SPECIFIC TRANSCRIPTION REGULATOR ATNN-RELATED"/>
    <property type="match status" value="1"/>
</dbReference>
<dbReference type="PROSITE" id="PS50048">
    <property type="entry name" value="ZN2_CY6_FUNGAL_2"/>
    <property type="match status" value="1"/>
</dbReference>
<dbReference type="AlphaFoldDB" id="A0AAD6I1Q8"/>
<dbReference type="InterPro" id="IPR052360">
    <property type="entry name" value="Transcr_Regulatory_Proteins"/>
</dbReference>
<keyword evidence="1" id="KW-0479">Metal-binding</keyword>
<keyword evidence="3" id="KW-0805">Transcription regulation</keyword>
<proteinExistence type="predicted"/>
<dbReference type="Gene3D" id="4.10.240.10">
    <property type="entry name" value="Zn(2)-C6 fungal-type DNA-binding domain"/>
    <property type="match status" value="1"/>
</dbReference>
<evidence type="ECO:0000256" key="3">
    <source>
        <dbReference type="ARBA" id="ARBA00023015"/>
    </source>
</evidence>
<evidence type="ECO:0000313" key="8">
    <source>
        <dbReference type="EMBL" id="KAJ6026614.1"/>
    </source>
</evidence>
<dbReference type="InterPro" id="IPR001138">
    <property type="entry name" value="Zn2Cys6_DnaBD"/>
</dbReference>
<evidence type="ECO:0000256" key="4">
    <source>
        <dbReference type="ARBA" id="ARBA00023125"/>
    </source>
</evidence>
<accession>A0AAD6I1Q8</accession>
<reference evidence="8" key="1">
    <citation type="journal article" date="2023" name="IMA Fungus">
        <title>Comparative genomic study of the Penicillium genus elucidates a diverse pangenome and 15 lateral gene transfer events.</title>
        <authorList>
            <person name="Petersen C."/>
            <person name="Sorensen T."/>
            <person name="Nielsen M.R."/>
            <person name="Sondergaard T.E."/>
            <person name="Sorensen J.L."/>
            <person name="Fitzpatrick D.A."/>
            <person name="Frisvad J.C."/>
            <person name="Nielsen K.L."/>
        </authorList>
    </citation>
    <scope>NUCLEOTIDE SEQUENCE</scope>
    <source>
        <strain evidence="8">IBT 15450</strain>
    </source>
</reference>
<keyword evidence="6" id="KW-0539">Nucleus</keyword>
<evidence type="ECO:0000313" key="9">
    <source>
        <dbReference type="Proteomes" id="UP001219568"/>
    </source>
</evidence>
<evidence type="ECO:0000259" key="7">
    <source>
        <dbReference type="PROSITE" id="PS50048"/>
    </source>
</evidence>
<comment type="caution">
    <text evidence="8">The sequence shown here is derived from an EMBL/GenBank/DDBJ whole genome shotgun (WGS) entry which is preliminary data.</text>
</comment>
<sequence length="82" mass="9342">MARRAHLKSRLGCRVCKQRKVKCDERKPVCDRCVTAGRRTKGLTREAGGGESIGEKRSRKGQSRILVYSYSLPDQARFLFVE</sequence>
<dbReference type="SUPFAM" id="SSF57701">
    <property type="entry name" value="Zn2/Cys6 DNA-binding domain"/>
    <property type="match status" value="1"/>
</dbReference>
<keyword evidence="4" id="KW-0238">DNA-binding</keyword>
<keyword evidence="2" id="KW-0862">Zinc</keyword>
<dbReference type="PANTHER" id="PTHR36206:SF10">
    <property type="entry name" value="ZN(II)2CYS6 TRANSCRIPTION FACTOR (EUROFUNG)"/>
    <property type="match status" value="1"/>
</dbReference>
<reference evidence="8" key="2">
    <citation type="submission" date="2023-01" db="EMBL/GenBank/DDBJ databases">
        <authorList>
            <person name="Petersen C."/>
        </authorList>
    </citation>
    <scope>NUCLEOTIDE SEQUENCE</scope>
    <source>
        <strain evidence="8">IBT 15450</strain>
    </source>
</reference>
<keyword evidence="9" id="KW-1185">Reference proteome</keyword>
<name>A0AAD6I1Q8_PENCN</name>
<dbReference type="Pfam" id="PF00172">
    <property type="entry name" value="Zn_clus"/>
    <property type="match status" value="1"/>
</dbReference>
<dbReference type="Proteomes" id="UP001219568">
    <property type="component" value="Unassembled WGS sequence"/>
</dbReference>
<evidence type="ECO:0000256" key="2">
    <source>
        <dbReference type="ARBA" id="ARBA00022833"/>
    </source>
</evidence>
<dbReference type="InterPro" id="IPR036864">
    <property type="entry name" value="Zn2-C6_fun-type_DNA-bd_sf"/>
</dbReference>
<dbReference type="GO" id="GO:0003677">
    <property type="term" value="F:DNA binding"/>
    <property type="evidence" value="ECO:0007669"/>
    <property type="project" value="UniProtKB-KW"/>
</dbReference>
<keyword evidence="5" id="KW-0804">Transcription</keyword>
<evidence type="ECO:0000256" key="5">
    <source>
        <dbReference type="ARBA" id="ARBA00023163"/>
    </source>
</evidence>
<dbReference type="GO" id="GO:0000981">
    <property type="term" value="F:DNA-binding transcription factor activity, RNA polymerase II-specific"/>
    <property type="evidence" value="ECO:0007669"/>
    <property type="project" value="InterPro"/>
</dbReference>
<gene>
    <name evidence="8" type="ORF">N7460_011431</name>
</gene>
<dbReference type="GO" id="GO:0008270">
    <property type="term" value="F:zinc ion binding"/>
    <property type="evidence" value="ECO:0007669"/>
    <property type="project" value="InterPro"/>
</dbReference>
<feature type="domain" description="Zn(2)-C6 fungal-type" evidence="7">
    <location>
        <begin position="12"/>
        <end position="37"/>
    </location>
</feature>